<dbReference type="OrthoDB" id="1739811at2"/>
<name>B8I3G3_RUMCH</name>
<dbReference type="KEGG" id="cce:Ccel_1958"/>
<protein>
    <submittedName>
        <fullName evidence="1">Uncharacterized protein</fullName>
    </submittedName>
</protein>
<dbReference type="HOGENOM" id="CLU_2664581_0_0_9"/>
<dbReference type="RefSeq" id="WP_015925410.1">
    <property type="nucleotide sequence ID" value="NC_011898.1"/>
</dbReference>
<proteinExistence type="predicted"/>
<reference evidence="1 2" key="1">
    <citation type="submission" date="2009-01" db="EMBL/GenBank/DDBJ databases">
        <title>Complete sequence of Clostridium cellulolyticum H10.</title>
        <authorList>
            <consortium name="US DOE Joint Genome Institute"/>
            <person name="Lucas S."/>
            <person name="Copeland A."/>
            <person name="Lapidus A."/>
            <person name="Glavina del Rio T."/>
            <person name="Dalin E."/>
            <person name="Tice H."/>
            <person name="Bruce D."/>
            <person name="Goodwin L."/>
            <person name="Pitluck S."/>
            <person name="Chertkov O."/>
            <person name="Saunders E."/>
            <person name="Brettin T."/>
            <person name="Detter J.C."/>
            <person name="Han C."/>
            <person name="Larimer F."/>
            <person name="Land M."/>
            <person name="Hauser L."/>
            <person name="Kyrpides N."/>
            <person name="Ivanova N."/>
            <person name="Zhou J."/>
            <person name="Richardson P."/>
        </authorList>
    </citation>
    <scope>NUCLEOTIDE SEQUENCE [LARGE SCALE GENOMIC DNA]</scope>
    <source>
        <strain evidence="2">ATCC 35319 / DSM 5812 / JCM 6584 / H10</strain>
    </source>
</reference>
<sequence>MCQVFNEELFECSFITISLLLEIFKKNLIDITDFKSNTEIKISYIQDNLEHINQIERRSLIESVIRECIEINRSF</sequence>
<dbReference type="AlphaFoldDB" id="B8I3G3"/>
<dbReference type="Proteomes" id="UP000001349">
    <property type="component" value="Chromosome"/>
</dbReference>
<keyword evidence="2" id="KW-1185">Reference proteome</keyword>
<accession>B8I3G3</accession>
<gene>
    <name evidence="1" type="ordered locus">Ccel_1958</name>
</gene>
<dbReference type="eggNOG" id="ENOG503475J">
    <property type="taxonomic scope" value="Bacteria"/>
</dbReference>
<dbReference type="EMBL" id="CP001348">
    <property type="protein sequence ID" value="ACL76306.1"/>
    <property type="molecule type" value="Genomic_DNA"/>
</dbReference>
<organism evidence="1 2">
    <name type="scientific">Ruminiclostridium cellulolyticum (strain ATCC 35319 / DSM 5812 / JCM 6584 / H10)</name>
    <name type="common">Clostridium cellulolyticum</name>
    <dbReference type="NCBI Taxonomy" id="394503"/>
    <lineage>
        <taxon>Bacteria</taxon>
        <taxon>Bacillati</taxon>
        <taxon>Bacillota</taxon>
        <taxon>Clostridia</taxon>
        <taxon>Eubacteriales</taxon>
        <taxon>Oscillospiraceae</taxon>
        <taxon>Ruminiclostridium</taxon>
    </lineage>
</organism>
<evidence type="ECO:0000313" key="1">
    <source>
        <dbReference type="EMBL" id="ACL76306.1"/>
    </source>
</evidence>
<evidence type="ECO:0000313" key="2">
    <source>
        <dbReference type="Proteomes" id="UP000001349"/>
    </source>
</evidence>